<keyword evidence="7" id="KW-0137">Centromere</keyword>
<name>A0A2U1M765_ARTAN</name>
<gene>
    <name evidence="10" type="ORF">CTI12_AA390920</name>
</gene>
<dbReference type="EMBL" id="PKPP01006258">
    <property type="protein sequence ID" value="PWA57105.1"/>
    <property type="molecule type" value="Genomic_DNA"/>
</dbReference>
<accession>A0A2U1M765</accession>
<protein>
    <submittedName>
        <fullName evidence="10">BUB1-related (BUB1: budding uninhibited by benzymidazol 1)</fullName>
    </submittedName>
</protein>
<keyword evidence="4" id="KW-0995">Kinetochore</keyword>
<dbReference type="PANTHER" id="PTHR14030:SF19">
    <property type="entry name" value="MITOTIC SPINDLE CHECKPOINT PROTEIN BUBR1"/>
    <property type="match status" value="1"/>
</dbReference>
<comment type="caution">
    <text evidence="10">The sequence shown here is derived from an EMBL/GenBank/DDBJ whole genome shotgun (WGS) entry which is preliminary data.</text>
</comment>
<dbReference type="GO" id="GO:0004672">
    <property type="term" value="F:protein kinase activity"/>
    <property type="evidence" value="ECO:0007669"/>
    <property type="project" value="TreeGrafter"/>
</dbReference>
<evidence type="ECO:0000256" key="8">
    <source>
        <dbReference type="SAM" id="MobiDB-lite"/>
    </source>
</evidence>
<dbReference type="AlphaFoldDB" id="A0A2U1M765"/>
<evidence type="ECO:0000256" key="7">
    <source>
        <dbReference type="ARBA" id="ARBA00023328"/>
    </source>
</evidence>
<dbReference type="GO" id="GO:0007094">
    <property type="term" value="P:mitotic spindle assembly checkpoint signaling"/>
    <property type="evidence" value="ECO:0007669"/>
    <property type="project" value="InterPro"/>
</dbReference>
<evidence type="ECO:0000259" key="9">
    <source>
        <dbReference type="PROSITE" id="PS51489"/>
    </source>
</evidence>
<evidence type="ECO:0000256" key="1">
    <source>
        <dbReference type="ARBA" id="ARBA00004123"/>
    </source>
</evidence>
<reference evidence="10 11" key="1">
    <citation type="journal article" date="2018" name="Mol. Plant">
        <title>The genome of Artemisia annua provides insight into the evolution of Asteraceae family and artemisinin biosynthesis.</title>
        <authorList>
            <person name="Shen Q."/>
            <person name="Zhang L."/>
            <person name="Liao Z."/>
            <person name="Wang S."/>
            <person name="Yan T."/>
            <person name="Shi P."/>
            <person name="Liu M."/>
            <person name="Fu X."/>
            <person name="Pan Q."/>
            <person name="Wang Y."/>
            <person name="Lv Z."/>
            <person name="Lu X."/>
            <person name="Zhang F."/>
            <person name="Jiang W."/>
            <person name="Ma Y."/>
            <person name="Chen M."/>
            <person name="Hao X."/>
            <person name="Li L."/>
            <person name="Tang Y."/>
            <person name="Lv G."/>
            <person name="Zhou Y."/>
            <person name="Sun X."/>
            <person name="Brodelius P.E."/>
            <person name="Rose J.K.C."/>
            <person name="Tang K."/>
        </authorList>
    </citation>
    <scope>NUCLEOTIDE SEQUENCE [LARGE SCALE GENOMIC DNA]</scope>
    <source>
        <strain evidence="11">cv. Huhao1</strain>
        <tissue evidence="10">Leaf</tissue>
    </source>
</reference>
<dbReference type="FunFam" id="1.25.40.430:FF:000004">
    <property type="entry name" value="Mitotic spindle checkpoint protein BUBR1"/>
    <property type="match status" value="1"/>
</dbReference>
<keyword evidence="5" id="KW-0539">Nucleus</keyword>
<evidence type="ECO:0000256" key="2">
    <source>
        <dbReference type="ARBA" id="ARBA00004629"/>
    </source>
</evidence>
<organism evidence="10 11">
    <name type="scientific">Artemisia annua</name>
    <name type="common">Sweet wormwood</name>
    <dbReference type="NCBI Taxonomy" id="35608"/>
    <lineage>
        <taxon>Eukaryota</taxon>
        <taxon>Viridiplantae</taxon>
        <taxon>Streptophyta</taxon>
        <taxon>Embryophyta</taxon>
        <taxon>Tracheophyta</taxon>
        <taxon>Spermatophyta</taxon>
        <taxon>Magnoliopsida</taxon>
        <taxon>eudicotyledons</taxon>
        <taxon>Gunneridae</taxon>
        <taxon>Pentapetalae</taxon>
        <taxon>asterids</taxon>
        <taxon>campanulids</taxon>
        <taxon>Asterales</taxon>
        <taxon>Asteraceae</taxon>
        <taxon>Asteroideae</taxon>
        <taxon>Anthemideae</taxon>
        <taxon>Artemisiinae</taxon>
        <taxon>Artemisia</taxon>
    </lineage>
</organism>
<feature type="compositionally biased region" description="Basic and acidic residues" evidence="8">
    <location>
        <begin position="251"/>
        <end position="261"/>
    </location>
</feature>
<dbReference type="STRING" id="35608.A0A2U1M765"/>
<evidence type="ECO:0000256" key="3">
    <source>
        <dbReference type="ARBA" id="ARBA00022454"/>
    </source>
</evidence>
<dbReference type="SMART" id="SM00777">
    <property type="entry name" value="Mad3_BUB1_I"/>
    <property type="match status" value="1"/>
</dbReference>
<dbReference type="InterPro" id="IPR013212">
    <property type="entry name" value="Mad3/Bub1_I"/>
</dbReference>
<evidence type="ECO:0000313" key="10">
    <source>
        <dbReference type="EMBL" id="PWA57105.1"/>
    </source>
</evidence>
<dbReference type="Gene3D" id="1.25.40.430">
    <property type="match status" value="1"/>
</dbReference>
<keyword evidence="11" id="KW-1185">Reference proteome</keyword>
<comment type="subcellular location">
    <subcellularLocation>
        <location evidence="2">Chromosome</location>
        <location evidence="2">Centromere</location>
        <location evidence="2">Kinetochore</location>
    </subcellularLocation>
    <subcellularLocation>
        <location evidence="1">Nucleus</location>
    </subcellularLocation>
</comment>
<dbReference type="Pfam" id="PF08311">
    <property type="entry name" value="Mad3_BUB1_I"/>
    <property type="match status" value="1"/>
</dbReference>
<evidence type="ECO:0000256" key="4">
    <source>
        <dbReference type="ARBA" id="ARBA00022838"/>
    </source>
</evidence>
<sequence length="389" mass="44310">MEDPSNTMPMPMMDPETAFLASKQETSNEWELFKENVRPLKRGRNVKLLNNSLKSYSDIQIRNNLIDTRRKMIKDIEEYEGEDPLQPWLDCIKWVQDAFPPGGDCSGLVVIFEQCVRTFWHDERYKNDLRYLKVWLEYAENCDDAGIVYSFLDSNKIGETHSVFYIAYASHLESKNKIKTANEIYECGISRNAQPIEKLKSAYRSFFARSMSRPKACTTQEESGETRQAVRSFGTILARGDSGNRTQETLDISRKRQKQEGPHGGTFKVLKDTTNTTVGSRKSSESSSLKPTWHTLGARAERNKENNAIPAKWTSNKIPQRGAAAATAALPCIEVFVDEEECLEPLNVANKGVRSSALQLRNKDDKDLKKETDLLRENPLRHFPASSLR</sequence>
<keyword evidence="6" id="KW-0131">Cell cycle</keyword>
<proteinExistence type="predicted"/>
<dbReference type="GO" id="GO:0000776">
    <property type="term" value="C:kinetochore"/>
    <property type="evidence" value="ECO:0007669"/>
    <property type="project" value="UniProtKB-KW"/>
</dbReference>
<evidence type="ECO:0000256" key="5">
    <source>
        <dbReference type="ARBA" id="ARBA00023242"/>
    </source>
</evidence>
<dbReference type="Proteomes" id="UP000245207">
    <property type="component" value="Unassembled WGS sequence"/>
</dbReference>
<dbReference type="OrthoDB" id="248495at2759"/>
<keyword evidence="3" id="KW-0158">Chromosome</keyword>
<feature type="domain" description="BUB1 N-terminal" evidence="9">
    <location>
        <begin position="72"/>
        <end position="232"/>
    </location>
</feature>
<evidence type="ECO:0000256" key="6">
    <source>
        <dbReference type="ARBA" id="ARBA00023306"/>
    </source>
</evidence>
<dbReference type="GO" id="GO:0051754">
    <property type="term" value="P:meiotic sister chromatid cohesion, centromeric"/>
    <property type="evidence" value="ECO:0007669"/>
    <property type="project" value="TreeGrafter"/>
</dbReference>
<dbReference type="InterPro" id="IPR015661">
    <property type="entry name" value="Bub1/Mad3"/>
</dbReference>
<evidence type="ECO:0000313" key="11">
    <source>
        <dbReference type="Proteomes" id="UP000245207"/>
    </source>
</evidence>
<dbReference type="PROSITE" id="PS51489">
    <property type="entry name" value="BUB1_N"/>
    <property type="match status" value="1"/>
</dbReference>
<dbReference type="PANTHER" id="PTHR14030">
    <property type="entry name" value="MITOTIC CHECKPOINT SERINE/THREONINE-PROTEIN KINASE BUB1"/>
    <property type="match status" value="1"/>
</dbReference>
<dbReference type="GO" id="GO:0005634">
    <property type="term" value="C:nucleus"/>
    <property type="evidence" value="ECO:0007669"/>
    <property type="project" value="UniProtKB-SubCell"/>
</dbReference>
<feature type="region of interest" description="Disordered" evidence="8">
    <location>
        <begin position="238"/>
        <end position="292"/>
    </location>
</feature>